<keyword evidence="2" id="KW-0472">Membrane</keyword>
<evidence type="ECO:0000256" key="1">
    <source>
        <dbReference type="SAM" id="Coils"/>
    </source>
</evidence>
<dbReference type="Proteomes" id="UP000199144">
    <property type="component" value="Unassembled WGS sequence"/>
</dbReference>
<feature type="transmembrane region" description="Helical" evidence="2">
    <location>
        <begin position="38"/>
        <end position="59"/>
    </location>
</feature>
<keyword evidence="4" id="KW-1185">Reference proteome</keyword>
<evidence type="ECO:0000313" key="4">
    <source>
        <dbReference type="Proteomes" id="UP000199144"/>
    </source>
</evidence>
<dbReference type="EMBL" id="FOTQ01000007">
    <property type="protein sequence ID" value="SFM46411.1"/>
    <property type="molecule type" value="Genomic_DNA"/>
</dbReference>
<keyword evidence="2" id="KW-1133">Transmembrane helix</keyword>
<sequence>MNGSNGNSSKSPEERISIIEGKFSAINDNLNKILTRDVISLAVLAAIVSVISGFFGITIKNSTEKQMNAAVDKADAQLKEIELQATYSEKKSEVIFEKIESNIERKIAELDQKIEIFDEKMKEITLGKTPSLGYI</sequence>
<evidence type="ECO:0000313" key="3">
    <source>
        <dbReference type="EMBL" id="SFM46411.1"/>
    </source>
</evidence>
<keyword evidence="2" id="KW-0812">Transmembrane</keyword>
<protein>
    <submittedName>
        <fullName evidence="3">Uncharacterized protein</fullName>
    </submittedName>
</protein>
<reference evidence="3 4" key="1">
    <citation type="submission" date="2016-10" db="EMBL/GenBank/DDBJ databases">
        <authorList>
            <person name="de Groot N.N."/>
        </authorList>
    </citation>
    <scope>NUCLEOTIDE SEQUENCE [LARGE SCALE GENOMIC DNA]</scope>
    <source>
        <strain evidence="3 4">DSM 15283</strain>
    </source>
</reference>
<evidence type="ECO:0000256" key="2">
    <source>
        <dbReference type="SAM" id="Phobius"/>
    </source>
</evidence>
<dbReference type="AlphaFoldDB" id="A0A1I4R2E1"/>
<proteinExistence type="predicted"/>
<dbReference type="RefSeq" id="WP_093095064.1">
    <property type="nucleotide sequence ID" value="NZ_FOTQ01000007.1"/>
</dbReference>
<dbReference type="STRING" id="254406.SAMN04488042_107229"/>
<organism evidence="3 4">
    <name type="scientific">Shimia aestuarii</name>
    <dbReference type="NCBI Taxonomy" id="254406"/>
    <lineage>
        <taxon>Bacteria</taxon>
        <taxon>Pseudomonadati</taxon>
        <taxon>Pseudomonadota</taxon>
        <taxon>Alphaproteobacteria</taxon>
        <taxon>Rhodobacterales</taxon>
        <taxon>Roseobacteraceae</taxon>
    </lineage>
</organism>
<keyword evidence="1" id="KW-0175">Coiled coil</keyword>
<feature type="coiled-coil region" evidence="1">
    <location>
        <begin position="64"/>
        <end position="120"/>
    </location>
</feature>
<accession>A0A1I4R2E1</accession>
<gene>
    <name evidence="3" type="ORF">SAMN04488042_107229</name>
</gene>
<name>A0A1I4R2E1_9RHOB</name>